<evidence type="ECO:0000259" key="1">
    <source>
        <dbReference type="Pfam" id="PF12708"/>
    </source>
</evidence>
<dbReference type="InterPro" id="IPR024535">
    <property type="entry name" value="RHGA/B-epi-like_pectate_lyase"/>
</dbReference>
<dbReference type="Pfam" id="PF12708">
    <property type="entry name" value="Pect-lyase_RHGA_epim"/>
    <property type="match status" value="1"/>
</dbReference>
<evidence type="ECO:0000313" key="2">
    <source>
        <dbReference type="EMBL" id="SNR26786.1"/>
    </source>
</evidence>
<evidence type="ECO:0000313" key="3">
    <source>
        <dbReference type="EMBL" id="TBN52668.1"/>
    </source>
</evidence>
<dbReference type="InterPro" id="IPR012334">
    <property type="entry name" value="Pectin_lyas_fold"/>
</dbReference>
<gene>
    <name evidence="3" type="ORF">EYF88_00210</name>
    <name evidence="2" type="ORF">SAMN06265378_101579</name>
</gene>
<dbReference type="RefSeq" id="WP_089386649.1">
    <property type="nucleotide sequence ID" value="NZ_FZNM01000001.1"/>
</dbReference>
<dbReference type="Gene3D" id="2.160.20.10">
    <property type="entry name" value="Single-stranded right-handed beta-helix, Pectin lyase-like"/>
    <property type="match status" value="2"/>
</dbReference>
<dbReference type="OrthoDB" id="7749009at2"/>
<accession>A0A238UXK4</accession>
<protein>
    <submittedName>
        <fullName evidence="2">Pectate lyase superfamily protein</fullName>
    </submittedName>
    <submittedName>
        <fullName evidence="3">Right-handed parallel beta-helix repeat-containing protein</fullName>
    </submittedName>
</protein>
<dbReference type="InterPro" id="IPR011050">
    <property type="entry name" value="Pectin_lyase_fold/virulence"/>
</dbReference>
<dbReference type="Proteomes" id="UP000292859">
    <property type="component" value="Unassembled WGS sequence"/>
</dbReference>
<name>A0A238UXK4_9RHOB</name>
<reference evidence="4" key="1">
    <citation type="submission" date="2017-06" db="EMBL/GenBank/DDBJ databases">
        <authorList>
            <person name="Varghese N."/>
            <person name="Submissions S."/>
        </authorList>
    </citation>
    <scope>NUCLEOTIDE SEQUENCE [LARGE SCALE GENOMIC DNA]</scope>
    <source>
        <strain evidence="4">DSM 26170</strain>
    </source>
</reference>
<evidence type="ECO:0000313" key="5">
    <source>
        <dbReference type="Proteomes" id="UP000292859"/>
    </source>
</evidence>
<dbReference type="GO" id="GO:0016829">
    <property type="term" value="F:lyase activity"/>
    <property type="evidence" value="ECO:0007669"/>
    <property type="project" value="UniProtKB-KW"/>
</dbReference>
<dbReference type="EMBL" id="FZNM01000001">
    <property type="protein sequence ID" value="SNR26786.1"/>
    <property type="molecule type" value="Genomic_DNA"/>
</dbReference>
<feature type="domain" description="Rhamnogalacturonase A/B/Epimerase-like pectate lyase" evidence="1">
    <location>
        <begin position="188"/>
        <end position="248"/>
    </location>
</feature>
<dbReference type="AlphaFoldDB" id="A0A238UXK4"/>
<dbReference type="Proteomes" id="UP000198409">
    <property type="component" value="Unassembled WGS sequence"/>
</dbReference>
<keyword evidence="5" id="KW-1185">Reference proteome</keyword>
<reference evidence="2" key="2">
    <citation type="submission" date="2017-06" db="EMBL/GenBank/DDBJ databases">
        <authorList>
            <person name="Kim H.J."/>
            <person name="Triplett B.A."/>
        </authorList>
    </citation>
    <scope>NUCLEOTIDE SEQUENCE [LARGE SCALE GENOMIC DNA]</scope>
    <source>
        <strain evidence="2">DSM 26170</strain>
    </source>
</reference>
<keyword evidence="2" id="KW-0456">Lyase</keyword>
<evidence type="ECO:0000313" key="4">
    <source>
        <dbReference type="Proteomes" id="UP000198409"/>
    </source>
</evidence>
<dbReference type="SUPFAM" id="SSF51126">
    <property type="entry name" value="Pectin lyase-like"/>
    <property type="match status" value="1"/>
</dbReference>
<dbReference type="EMBL" id="SIRL01000001">
    <property type="protein sequence ID" value="TBN52668.1"/>
    <property type="molecule type" value="Genomic_DNA"/>
</dbReference>
<organism evidence="2 4">
    <name type="scientific">Paracoccus sediminis</name>
    <dbReference type="NCBI Taxonomy" id="1214787"/>
    <lineage>
        <taxon>Bacteria</taxon>
        <taxon>Pseudomonadati</taxon>
        <taxon>Pseudomonadota</taxon>
        <taxon>Alphaproteobacteria</taxon>
        <taxon>Rhodobacterales</taxon>
        <taxon>Paracoccaceae</taxon>
        <taxon>Paracoccus</taxon>
    </lineage>
</organism>
<sequence>MNIAITNGLLLMPPAFRGGLNAWSRTDGTPGSPTWASADNGALVPADQDFGTCLEVMKQQTTTSIRFMGETPMIPGVYLRVSARIKAVAGALCSARIAGWAGNGSRARVTGLIETGPSVPLTAYGDVVEISAIVGVGSRRGVDMAWGTAPVYGHFGLDLVGANGGAFRIESIRIDDVTAAFIPSLIDWVDVRDFGARGDNVTNDRAAFVAADQAANGGSILVPEGTFFISGDLGINSRVRFKGTLRTPAETRVSFLQDFDFPTYAAAFGDETLGMKKALQALFGYTDHVALNLCGRRVDLTEPLEIGALAPGLTGFSNRRVICNGSISAKAGTAWDSSRWTSTATYDPAQPLRLSNVANVAAIEIGSRVTGPGVGREVYVNAKDVAARILTLSQPFFGGAGTRSYTFERFRYLFDFSGVEQVSRLNFVDLDLNCEGVASGIMLPPKGEMIALRDCYMTKPRDRGITSIGRGCQDMLVDRCQFLSNEMDLPAQQRTTIAINVNANDVKIRDNRFVRFAHFMVASGGGHIISGNHWFQGDGSGEGLRYAGLVLTRPNVQTTINGNYIDNASVEWTNEHSAEPDFTGDEFSFGGLTITGNTCLCSNTAAWFTWLTVKPFGTGHFVHGLTVTSNVFKALYGDVDRIERVDTSIADLDYNNMRNLQFAGNTFNGVRNYVSNPLMLQHNQTASAAIWTLPVIEGLPFRGWAKSVQSVIAETPITNASGARIDSAPWVQTEVGPGRRQIQLNWPVAAKGRVSVYARMDRPQ</sequence>
<proteinExistence type="predicted"/>
<reference evidence="3 5" key="3">
    <citation type="submission" date="2019-02" db="EMBL/GenBank/DDBJ databases">
        <authorList>
            <person name="Zhang G."/>
        </authorList>
    </citation>
    <scope>NUCLEOTIDE SEQUENCE [LARGE SCALE GENOMIC DNA]</scope>
    <source>
        <strain evidence="3 5">CMB17</strain>
    </source>
</reference>